<dbReference type="RefSeq" id="XP_016990086.1">
    <property type="nucleotide sequence ID" value="XM_017134597.1"/>
</dbReference>
<name>A0A6P4FY28_DRORH</name>
<evidence type="ECO:0000256" key="1">
    <source>
        <dbReference type="SAM" id="MobiDB-lite"/>
    </source>
</evidence>
<organism evidence="2">
    <name type="scientific">Drosophila rhopaloa</name>
    <name type="common">Fruit fly</name>
    <dbReference type="NCBI Taxonomy" id="1041015"/>
    <lineage>
        <taxon>Eukaryota</taxon>
        <taxon>Metazoa</taxon>
        <taxon>Ecdysozoa</taxon>
        <taxon>Arthropoda</taxon>
        <taxon>Hexapoda</taxon>
        <taxon>Insecta</taxon>
        <taxon>Pterygota</taxon>
        <taxon>Neoptera</taxon>
        <taxon>Endopterygota</taxon>
        <taxon>Diptera</taxon>
        <taxon>Brachycera</taxon>
        <taxon>Muscomorpha</taxon>
        <taxon>Ephydroidea</taxon>
        <taxon>Drosophilidae</taxon>
        <taxon>Drosophila</taxon>
        <taxon>Sophophora</taxon>
    </lineage>
</organism>
<protein>
    <submittedName>
        <fullName evidence="2">Uncharacterized protein LOC108052246</fullName>
    </submittedName>
</protein>
<sequence length="264" mass="30341">MGNFFSQSQESQESVTAYRNFLRLYSRQHSEMMRKDAFLNAARVWGTFSQAQRMRYAQLSCPISDMLMIEHKPAVSRKSKPAKKRQRKVIKKSKPKVKRSLKCEEMDAYQPHPDISMPSIGVVSIPAIADKPMPRVRTFKPKTLAVQNKTKVKRSPKPRICDEIADFRPQPVFGMNSSSAISIRSTAISIPSIAAERRSRIKAVKQNMLSTIAFRNFLDLYLEIDNKSPRSAIREQAARDWSAMPQCHREIFDEDSKWDFPATE</sequence>
<reference evidence="2" key="1">
    <citation type="submission" date="2025-08" db="UniProtKB">
        <authorList>
            <consortium name="RefSeq"/>
        </authorList>
    </citation>
    <scope>IDENTIFICATION</scope>
</reference>
<proteinExistence type="predicted"/>
<gene>
    <name evidence="2" type="primary">LOC108052246</name>
</gene>
<accession>A0A6P4FY28</accession>
<evidence type="ECO:0000313" key="2">
    <source>
        <dbReference type="RefSeq" id="XP_016990086.1"/>
    </source>
</evidence>
<feature type="region of interest" description="Disordered" evidence="1">
    <location>
        <begin position="74"/>
        <end position="97"/>
    </location>
</feature>
<dbReference type="OrthoDB" id="7861693at2759"/>
<dbReference type="RefSeq" id="XP_016990086.2">
    <property type="nucleotide sequence ID" value="XM_017134597.2"/>
</dbReference>
<dbReference type="AlphaFoldDB" id="A0A6P4FY28"/>